<dbReference type="Proteomes" id="UP000622547">
    <property type="component" value="Unassembled WGS sequence"/>
</dbReference>
<accession>A0A8J3UDC7</accession>
<dbReference type="PANTHER" id="PTHR42870:SF1">
    <property type="entry name" value="NON-SPECIFIC LIPID-TRANSFER PROTEIN-LIKE 2"/>
    <property type="match status" value="1"/>
</dbReference>
<evidence type="ECO:0000259" key="1">
    <source>
        <dbReference type="Pfam" id="PF00108"/>
    </source>
</evidence>
<feature type="domain" description="Thiolase C-terminal" evidence="2">
    <location>
        <begin position="275"/>
        <end position="405"/>
    </location>
</feature>
<evidence type="ECO:0000259" key="2">
    <source>
        <dbReference type="Pfam" id="PF22691"/>
    </source>
</evidence>
<dbReference type="InterPro" id="IPR016039">
    <property type="entry name" value="Thiolase-like"/>
</dbReference>
<dbReference type="GO" id="GO:0016747">
    <property type="term" value="F:acyltransferase activity, transferring groups other than amino-acyl groups"/>
    <property type="evidence" value="ECO:0007669"/>
    <property type="project" value="InterPro"/>
</dbReference>
<keyword evidence="4" id="KW-1185">Reference proteome</keyword>
<evidence type="ECO:0000313" key="3">
    <source>
        <dbReference type="EMBL" id="GII36960.1"/>
    </source>
</evidence>
<sequence length="407" mass="43228">MPEAVWILGGFQTDYARNWSRAGDGFDELAGQVVRGTLEDARLAPEDVDVIHVGNAFGQLFTGQGQLGGMPATVVPELWETPAARHEAACASGGVAVLAAMADIEAGRYDCALVLGLELERTVSGDEAAGHLGAAAWVAHEGEDARFMWPYMFSALADEYDRRYGLDDSHLRAVAELNFRNARANPNAQTRGWTFTEASFQADDTANPIVEGRLRRTDCSQITDGGAGVVLVGERFLASRPDLAREPLARVLGWGHRTVGLPLAQKLERSANDPYVLPHVRRAVLDAFARAGIADVDALDGIETHDCFTMSEYAAIDHFGITGPGESWKAIESGDLEIGGRIPVNPSGGLIGGGHPVGATGVRMVLDAARQVTGRAGDYQVEGARRFGTLNIGGSTTTTVSFVVGAD</sequence>
<dbReference type="NCBIfam" id="NF004936">
    <property type="entry name" value="PRK06289.1"/>
    <property type="match status" value="1"/>
</dbReference>
<dbReference type="InterPro" id="IPR002155">
    <property type="entry name" value="Thiolase"/>
</dbReference>
<dbReference type="CDD" id="cd00829">
    <property type="entry name" value="SCP-x_thiolase"/>
    <property type="match status" value="1"/>
</dbReference>
<dbReference type="Gene3D" id="3.40.47.10">
    <property type="match status" value="1"/>
</dbReference>
<comment type="caution">
    <text evidence="3">The sequence shown here is derived from an EMBL/GenBank/DDBJ whole genome shotgun (WGS) entry which is preliminary data.</text>
</comment>
<protein>
    <submittedName>
        <fullName evidence="3">Acetyl-CoA acetyltransferase</fullName>
    </submittedName>
</protein>
<reference evidence="3 4" key="1">
    <citation type="submission" date="2021-01" db="EMBL/GenBank/DDBJ databases">
        <title>Whole genome shotgun sequence of Planotetraspora phitsanulokensis NBRC 104273.</title>
        <authorList>
            <person name="Komaki H."/>
            <person name="Tamura T."/>
        </authorList>
    </citation>
    <scope>NUCLEOTIDE SEQUENCE [LARGE SCALE GENOMIC DNA]</scope>
    <source>
        <strain evidence="3 4">NBRC 104273</strain>
    </source>
</reference>
<evidence type="ECO:0000313" key="4">
    <source>
        <dbReference type="Proteomes" id="UP000622547"/>
    </source>
</evidence>
<dbReference type="Pfam" id="PF00108">
    <property type="entry name" value="Thiolase_N"/>
    <property type="match status" value="1"/>
</dbReference>
<organism evidence="3 4">
    <name type="scientific">Planotetraspora phitsanulokensis</name>
    <dbReference type="NCBI Taxonomy" id="575192"/>
    <lineage>
        <taxon>Bacteria</taxon>
        <taxon>Bacillati</taxon>
        <taxon>Actinomycetota</taxon>
        <taxon>Actinomycetes</taxon>
        <taxon>Streptosporangiales</taxon>
        <taxon>Streptosporangiaceae</taxon>
        <taxon>Planotetraspora</taxon>
    </lineage>
</organism>
<dbReference type="PIRSF" id="PIRSF000429">
    <property type="entry name" value="Ac-CoA_Ac_transf"/>
    <property type="match status" value="1"/>
</dbReference>
<gene>
    <name evidence="3" type="ORF">Pph01_19630</name>
</gene>
<dbReference type="SUPFAM" id="SSF53901">
    <property type="entry name" value="Thiolase-like"/>
    <property type="match status" value="2"/>
</dbReference>
<dbReference type="PANTHER" id="PTHR42870">
    <property type="entry name" value="ACETYL-COA C-ACETYLTRANSFERASE"/>
    <property type="match status" value="1"/>
</dbReference>
<dbReference type="AlphaFoldDB" id="A0A8J3UDC7"/>
<dbReference type="Pfam" id="PF22691">
    <property type="entry name" value="Thiolase_C_1"/>
    <property type="match status" value="1"/>
</dbReference>
<dbReference type="RefSeq" id="WP_204072661.1">
    <property type="nucleotide sequence ID" value="NZ_BAABHI010000018.1"/>
</dbReference>
<name>A0A8J3UDC7_9ACTN</name>
<dbReference type="InterPro" id="IPR020616">
    <property type="entry name" value="Thiolase_N"/>
</dbReference>
<dbReference type="EMBL" id="BOOP01000007">
    <property type="protein sequence ID" value="GII36960.1"/>
    <property type="molecule type" value="Genomic_DNA"/>
</dbReference>
<feature type="domain" description="Thiolase N-terminal" evidence="1">
    <location>
        <begin position="25"/>
        <end position="234"/>
    </location>
</feature>
<proteinExistence type="predicted"/>
<dbReference type="InterPro" id="IPR055140">
    <property type="entry name" value="Thiolase_C_2"/>
</dbReference>